<dbReference type="VEuPathDB" id="FungiDB:I7I53_11753"/>
<gene>
    <name evidence="1" type="ORF">I7I53_11753</name>
</gene>
<evidence type="ECO:0000313" key="1">
    <source>
        <dbReference type="EMBL" id="QSS57543.1"/>
    </source>
</evidence>
<proteinExistence type="predicted"/>
<organism evidence="1 2">
    <name type="scientific">Ajellomyces capsulatus (strain H88)</name>
    <name type="common">Darling's disease fungus</name>
    <name type="synonym">Histoplasma capsulatum</name>
    <dbReference type="NCBI Taxonomy" id="544711"/>
    <lineage>
        <taxon>Eukaryota</taxon>
        <taxon>Fungi</taxon>
        <taxon>Dikarya</taxon>
        <taxon>Ascomycota</taxon>
        <taxon>Pezizomycotina</taxon>
        <taxon>Eurotiomycetes</taxon>
        <taxon>Eurotiomycetidae</taxon>
        <taxon>Onygenales</taxon>
        <taxon>Ajellomycetaceae</taxon>
        <taxon>Histoplasma</taxon>
    </lineage>
</organism>
<protein>
    <submittedName>
        <fullName evidence="1">Uncharacterized protein</fullName>
    </submittedName>
</protein>
<accession>A0A8A1LYB8</accession>
<name>A0A8A1LYB8_AJEC8</name>
<dbReference type="AlphaFoldDB" id="A0A8A1LYB8"/>
<dbReference type="EMBL" id="CP069107">
    <property type="protein sequence ID" value="QSS57543.1"/>
    <property type="molecule type" value="Genomic_DNA"/>
</dbReference>
<sequence length="77" mass="8643">MTYWSLFSDSVQYSTCMQRARGSAHQSRYSLVRTRTDARRHAATGGRPAYLHTCIPNILPLVSLSADDSRPRSVTRG</sequence>
<dbReference type="Proteomes" id="UP000663419">
    <property type="component" value="Chromosome 6"/>
</dbReference>
<reference evidence="1" key="1">
    <citation type="submission" date="2021-01" db="EMBL/GenBank/DDBJ databases">
        <title>Chromosome-level genome assembly of a human fungal pathogen reveals clustering of transcriptionally co-regulated genes.</title>
        <authorList>
            <person name="Voorhies M."/>
            <person name="Cohen S."/>
            <person name="Shea T.P."/>
            <person name="Petrus S."/>
            <person name="Munoz J.F."/>
            <person name="Poplawski S."/>
            <person name="Goldman W.E."/>
            <person name="Michael T."/>
            <person name="Cuomo C.A."/>
            <person name="Sil A."/>
            <person name="Beyhan S."/>
        </authorList>
    </citation>
    <scope>NUCLEOTIDE SEQUENCE</scope>
    <source>
        <strain evidence="1">H88</strain>
    </source>
</reference>
<evidence type="ECO:0000313" key="2">
    <source>
        <dbReference type="Proteomes" id="UP000663419"/>
    </source>
</evidence>